<dbReference type="STRING" id="1492738.FEM21_04040"/>
<feature type="transmembrane region" description="Helical" evidence="9">
    <location>
        <begin position="161"/>
        <end position="179"/>
    </location>
</feature>
<dbReference type="InterPro" id="IPR004358">
    <property type="entry name" value="Sig_transdc_His_kin-like_C"/>
</dbReference>
<evidence type="ECO:0000313" key="12">
    <source>
        <dbReference type="Proteomes" id="UP000027064"/>
    </source>
</evidence>
<dbReference type="EC" id="2.7.13.3" evidence="2"/>
<dbReference type="SUPFAM" id="SSF55874">
    <property type="entry name" value="ATPase domain of HSP90 chaperone/DNA topoisomerase II/histidine kinase"/>
    <property type="match status" value="1"/>
</dbReference>
<feature type="transmembrane region" description="Helical" evidence="9">
    <location>
        <begin position="124"/>
        <end position="141"/>
    </location>
</feature>
<keyword evidence="12" id="KW-1185">Reference proteome</keyword>
<evidence type="ECO:0000256" key="1">
    <source>
        <dbReference type="ARBA" id="ARBA00000085"/>
    </source>
</evidence>
<dbReference type="AlphaFoldDB" id="A0A066X0H0"/>
<keyword evidence="7" id="KW-0067">ATP-binding</keyword>
<dbReference type="PATRIC" id="fig|1492738.3.peg.399"/>
<evidence type="ECO:0000256" key="9">
    <source>
        <dbReference type="SAM" id="Phobius"/>
    </source>
</evidence>
<dbReference type="PANTHER" id="PTHR42878">
    <property type="entry name" value="TWO-COMPONENT HISTIDINE KINASE"/>
    <property type="match status" value="1"/>
</dbReference>
<dbReference type="Pfam" id="PF02518">
    <property type="entry name" value="HATPase_c"/>
    <property type="match status" value="1"/>
</dbReference>
<evidence type="ECO:0000256" key="7">
    <source>
        <dbReference type="ARBA" id="ARBA00022840"/>
    </source>
</evidence>
<evidence type="ECO:0000256" key="6">
    <source>
        <dbReference type="ARBA" id="ARBA00022777"/>
    </source>
</evidence>
<dbReference type="eggNOG" id="COG4251">
    <property type="taxonomic scope" value="Bacteria"/>
</dbReference>
<name>A0A066X0H0_9FLAO</name>
<dbReference type="InterPro" id="IPR005467">
    <property type="entry name" value="His_kinase_dom"/>
</dbReference>
<feature type="transmembrane region" description="Helical" evidence="9">
    <location>
        <begin position="29"/>
        <end position="48"/>
    </location>
</feature>
<dbReference type="InterPro" id="IPR050351">
    <property type="entry name" value="BphY/WalK/GraS-like"/>
</dbReference>
<accession>A0A066X0H0</accession>
<comment type="catalytic activity">
    <reaction evidence="1">
        <text>ATP + protein L-histidine = ADP + protein N-phospho-L-histidine.</text>
        <dbReference type="EC" id="2.7.13.3"/>
    </reaction>
</comment>
<evidence type="ECO:0000256" key="8">
    <source>
        <dbReference type="ARBA" id="ARBA00023012"/>
    </source>
</evidence>
<dbReference type="FunFam" id="3.30.565.10:FF:000006">
    <property type="entry name" value="Sensor histidine kinase WalK"/>
    <property type="match status" value="1"/>
</dbReference>
<feature type="domain" description="Histidine kinase" evidence="10">
    <location>
        <begin position="222"/>
        <end position="434"/>
    </location>
</feature>
<feature type="transmembrane region" description="Helical" evidence="9">
    <location>
        <begin position="101"/>
        <end position="117"/>
    </location>
</feature>
<dbReference type="PROSITE" id="PS50109">
    <property type="entry name" value="HIS_KIN"/>
    <property type="match status" value="1"/>
</dbReference>
<dbReference type="SMART" id="SM00387">
    <property type="entry name" value="HATPase_c"/>
    <property type="match status" value="1"/>
</dbReference>
<organism evidence="11 12">
    <name type="scientific">Flavobacterium seoulense</name>
    <dbReference type="NCBI Taxonomy" id="1492738"/>
    <lineage>
        <taxon>Bacteria</taxon>
        <taxon>Pseudomonadati</taxon>
        <taxon>Bacteroidota</taxon>
        <taxon>Flavobacteriia</taxon>
        <taxon>Flavobacteriales</taxon>
        <taxon>Flavobacteriaceae</taxon>
        <taxon>Flavobacterium</taxon>
    </lineage>
</organism>
<keyword evidence="9" id="KW-0472">Membrane</keyword>
<dbReference type="SMART" id="SM00388">
    <property type="entry name" value="HisKA"/>
    <property type="match status" value="1"/>
</dbReference>
<evidence type="ECO:0000256" key="3">
    <source>
        <dbReference type="ARBA" id="ARBA00022553"/>
    </source>
</evidence>
<dbReference type="OrthoDB" id="9811889at2"/>
<dbReference type="CDD" id="cd00075">
    <property type="entry name" value="HATPase"/>
    <property type="match status" value="1"/>
</dbReference>
<dbReference type="GO" id="GO:0005524">
    <property type="term" value="F:ATP binding"/>
    <property type="evidence" value="ECO:0007669"/>
    <property type="project" value="UniProtKB-KW"/>
</dbReference>
<dbReference type="Proteomes" id="UP000027064">
    <property type="component" value="Unassembled WGS sequence"/>
</dbReference>
<dbReference type="PANTHER" id="PTHR42878:SF7">
    <property type="entry name" value="SENSOR HISTIDINE KINASE GLRK"/>
    <property type="match status" value="1"/>
</dbReference>
<gene>
    <name evidence="11" type="ORF">FEM21_04040</name>
</gene>
<dbReference type="RefSeq" id="WP_035657190.1">
    <property type="nucleotide sequence ID" value="NZ_JNCA01000003.1"/>
</dbReference>
<keyword evidence="4 11" id="KW-0808">Transferase</keyword>
<dbReference type="InterPro" id="IPR036097">
    <property type="entry name" value="HisK_dim/P_sf"/>
</dbReference>
<dbReference type="InterPro" id="IPR003594">
    <property type="entry name" value="HATPase_dom"/>
</dbReference>
<dbReference type="InterPro" id="IPR036890">
    <property type="entry name" value="HATPase_C_sf"/>
</dbReference>
<dbReference type="SUPFAM" id="SSF47384">
    <property type="entry name" value="Homodimeric domain of signal transducing histidine kinase"/>
    <property type="match status" value="1"/>
</dbReference>
<reference evidence="11 12" key="1">
    <citation type="submission" date="2014-05" db="EMBL/GenBank/DDBJ databases">
        <title>Genome Sequence of Flavobacterium sp. EM1321.</title>
        <authorList>
            <person name="Shin S.-K."/>
            <person name="Yi H."/>
        </authorList>
    </citation>
    <scope>NUCLEOTIDE SEQUENCE [LARGE SCALE GENOMIC DNA]</scope>
    <source>
        <strain evidence="11 12">EM1321</strain>
    </source>
</reference>
<dbReference type="GO" id="GO:0007234">
    <property type="term" value="P:osmosensory signaling via phosphorelay pathway"/>
    <property type="evidence" value="ECO:0007669"/>
    <property type="project" value="TreeGrafter"/>
</dbReference>
<dbReference type="InterPro" id="IPR003661">
    <property type="entry name" value="HisK_dim/P_dom"/>
</dbReference>
<dbReference type="GO" id="GO:0000156">
    <property type="term" value="F:phosphorelay response regulator activity"/>
    <property type="evidence" value="ECO:0007669"/>
    <property type="project" value="TreeGrafter"/>
</dbReference>
<evidence type="ECO:0000313" key="11">
    <source>
        <dbReference type="EMBL" id="KDN56385.1"/>
    </source>
</evidence>
<dbReference type="eggNOG" id="COG2208">
    <property type="taxonomic scope" value="Bacteria"/>
</dbReference>
<keyword evidence="3" id="KW-0597">Phosphoprotein</keyword>
<dbReference type="CDD" id="cd00082">
    <property type="entry name" value="HisKA"/>
    <property type="match status" value="1"/>
</dbReference>
<proteinExistence type="predicted"/>
<protein>
    <recommendedName>
        <fullName evidence="2">histidine kinase</fullName>
        <ecNumber evidence="2">2.7.13.3</ecNumber>
    </recommendedName>
</protein>
<keyword evidence="9" id="KW-0812">Transmembrane</keyword>
<keyword evidence="8" id="KW-0902">Two-component regulatory system</keyword>
<dbReference type="GO" id="GO:0000155">
    <property type="term" value="F:phosphorelay sensor kinase activity"/>
    <property type="evidence" value="ECO:0007669"/>
    <property type="project" value="InterPro"/>
</dbReference>
<evidence type="ECO:0000256" key="2">
    <source>
        <dbReference type="ARBA" id="ARBA00012438"/>
    </source>
</evidence>
<dbReference type="Gene3D" id="1.10.287.130">
    <property type="match status" value="1"/>
</dbReference>
<feature type="transmembrane region" description="Helical" evidence="9">
    <location>
        <begin position="77"/>
        <end position="95"/>
    </location>
</feature>
<dbReference type="Gene3D" id="3.30.565.10">
    <property type="entry name" value="Histidine kinase-like ATPase, C-terminal domain"/>
    <property type="match status" value="1"/>
</dbReference>
<keyword evidence="6 11" id="KW-0418">Kinase</keyword>
<comment type="caution">
    <text evidence="11">The sequence shown here is derived from an EMBL/GenBank/DDBJ whole genome shotgun (WGS) entry which is preliminary data.</text>
</comment>
<keyword evidence="5" id="KW-0547">Nucleotide-binding</keyword>
<evidence type="ECO:0000259" key="10">
    <source>
        <dbReference type="PROSITE" id="PS50109"/>
    </source>
</evidence>
<feature type="transmembrane region" description="Helical" evidence="9">
    <location>
        <begin position="54"/>
        <end position="72"/>
    </location>
</feature>
<sequence length="434" mass="50189">MENITTPEKADLAYIEGFEADVKTKSDQFINYFLIAFFVIGLLLAMVYDTWKVALIISLPLLSAYYVTKTLLPKSNLYQYVLSAVLGIFMAQFIYQMHGMFEMHFFAFIGSAILITYQNWRLQIPIAIIVVLHHAIFGYLQYLGNDDIFFSQLDYMDLQTFLIHILLAIVIFFLCGLWAHHIKEYANKHIQQNYTLGKLQKNEEQNNLLRKTNLELDKFAYSVSHDLRAPLLSMKGIIDITDMMTDEEITKKHMVMLRESADKLDTFITDIHNYSRNSRQEIKLQMINFDELLNGLNQQMAYMNGTRAVDIQILTEGNDVFISDKYRVQMVLNNLISNAIRYQKIENENPYVKIKVKINSKDAEISIEDNGIGIEQENYHQIFEMFYRVSDQSKGSGLGLYIVKETVDVLKGSISLTSKKNEGTTFLVKLPNNN</sequence>
<keyword evidence="9" id="KW-1133">Transmembrane helix</keyword>
<dbReference type="EMBL" id="JNCA01000003">
    <property type="protein sequence ID" value="KDN56385.1"/>
    <property type="molecule type" value="Genomic_DNA"/>
</dbReference>
<evidence type="ECO:0000256" key="5">
    <source>
        <dbReference type="ARBA" id="ARBA00022741"/>
    </source>
</evidence>
<dbReference type="GO" id="GO:0030295">
    <property type="term" value="F:protein kinase activator activity"/>
    <property type="evidence" value="ECO:0007669"/>
    <property type="project" value="TreeGrafter"/>
</dbReference>
<evidence type="ECO:0000256" key="4">
    <source>
        <dbReference type="ARBA" id="ARBA00022679"/>
    </source>
</evidence>
<dbReference type="PRINTS" id="PR00344">
    <property type="entry name" value="BCTRLSENSOR"/>
</dbReference>